<dbReference type="EMBL" id="LR796923">
    <property type="protein sequence ID" value="CAB4174868.1"/>
    <property type="molecule type" value="Genomic_DNA"/>
</dbReference>
<organism evidence="1">
    <name type="scientific">uncultured Caudovirales phage</name>
    <dbReference type="NCBI Taxonomy" id="2100421"/>
    <lineage>
        <taxon>Viruses</taxon>
        <taxon>Duplodnaviria</taxon>
        <taxon>Heunggongvirae</taxon>
        <taxon>Uroviricota</taxon>
        <taxon>Caudoviricetes</taxon>
        <taxon>Peduoviridae</taxon>
        <taxon>Maltschvirus</taxon>
        <taxon>Maltschvirus maltsch</taxon>
    </lineage>
</organism>
<gene>
    <name evidence="1" type="ORF">UFOVP972_86</name>
</gene>
<name>A0A6J5Q0C8_9CAUD</name>
<evidence type="ECO:0000313" key="1">
    <source>
        <dbReference type="EMBL" id="CAB4174868.1"/>
    </source>
</evidence>
<sequence>MKKRELVTLRAAQALTLLLSTAFLLATVYAIVQVSIGNVHPGAVHQW</sequence>
<accession>A0A6J5Q0C8</accession>
<proteinExistence type="predicted"/>
<reference evidence="1" key="1">
    <citation type="submission" date="2020-05" db="EMBL/GenBank/DDBJ databases">
        <authorList>
            <person name="Chiriac C."/>
            <person name="Salcher M."/>
            <person name="Ghai R."/>
            <person name="Kavagutti S V."/>
        </authorList>
    </citation>
    <scope>NUCLEOTIDE SEQUENCE</scope>
</reference>
<protein>
    <submittedName>
        <fullName evidence="1">Uncharacterized protein</fullName>
    </submittedName>
</protein>